<reference evidence="3 4" key="1">
    <citation type="submission" date="2024-10" db="EMBL/GenBank/DDBJ databases">
        <title>The Natural Products Discovery Center: Release of the First 8490 Sequenced Strains for Exploring Actinobacteria Biosynthetic Diversity.</title>
        <authorList>
            <person name="Kalkreuter E."/>
            <person name="Kautsar S.A."/>
            <person name="Yang D."/>
            <person name="Bader C.D."/>
            <person name="Teijaro C.N."/>
            <person name="Fluegel L."/>
            <person name="Davis C.M."/>
            <person name="Simpson J.R."/>
            <person name="Lauterbach L."/>
            <person name="Steele A.D."/>
            <person name="Gui C."/>
            <person name="Meng S."/>
            <person name="Li G."/>
            <person name="Viehrig K."/>
            <person name="Ye F."/>
            <person name="Su P."/>
            <person name="Kiefer A.F."/>
            <person name="Nichols A."/>
            <person name="Cepeda A.J."/>
            <person name="Yan W."/>
            <person name="Fan B."/>
            <person name="Jiang Y."/>
            <person name="Adhikari A."/>
            <person name="Zheng C.-J."/>
            <person name="Schuster L."/>
            <person name="Cowan T.M."/>
            <person name="Smanski M.J."/>
            <person name="Chevrette M.G."/>
            <person name="De Carvalho L.P.S."/>
            <person name="Shen B."/>
        </authorList>
    </citation>
    <scope>NUCLEOTIDE SEQUENCE [LARGE SCALE GENOMIC DNA]</scope>
    <source>
        <strain evidence="3 4">NPDC020602</strain>
    </source>
</reference>
<dbReference type="InterPro" id="IPR017972">
    <property type="entry name" value="Cyt_P450_CS"/>
</dbReference>
<dbReference type="Pfam" id="PF00067">
    <property type="entry name" value="p450"/>
    <property type="match status" value="1"/>
</dbReference>
<dbReference type="SUPFAM" id="SSF48264">
    <property type="entry name" value="Cytochrome P450"/>
    <property type="match status" value="1"/>
</dbReference>
<gene>
    <name evidence="3" type="ORF">ACH407_13535</name>
</gene>
<evidence type="ECO:0000313" key="4">
    <source>
        <dbReference type="Proteomes" id="UP001611339"/>
    </source>
</evidence>
<dbReference type="EMBL" id="JBIRUI010000005">
    <property type="protein sequence ID" value="MFI1714580.1"/>
    <property type="molecule type" value="Genomic_DNA"/>
</dbReference>
<keyword evidence="4" id="KW-1185">Reference proteome</keyword>
<organism evidence="3 4">
    <name type="scientific">Streptomyces litmocidini</name>
    <dbReference type="NCBI Taxonomy" id="67318"/>
    <lineage>
        <taxon>Bacteria</taxon>
        <taxon>Bacillati</taxon>
        <taxon>Actinomycetota</taxon>
        <taxon>Actinomycetes</taxon>
        <taxon>Kitasatosporales</taxon>
        <taxon>Streptomycetaceae</taxon>
        <taxon>Streptomyces</taxon>
    </lineage>
</organism>
<comment type="similarity">
    <text evidence="1 2">Belongs to the cytochrome P450 family.</text>
</comment>
<keyword evidence="2" id="KW-0560">Oxidoreductase</keyword>
<proteinExistence type="inferred from homology"/>
<protein>
    <submittedName>
        <fullName evidence="3">Cytochrome P450</fullName>
    </submittedName>
</protein>
<dbReference type="CDD" id="cd11033">
    <property type="entry name" value="CYP142-like"/>
    <property type="match status" value="1"/>
</dbReference>
<dbReference type="PRINTS" id="PR00359">
    <property type="entry name" value="BP450"/>
</dbReference>
<dbReference type="PROSITE" id="PS00086">
    <property type="entry name" value="CYTOCHROME_P450"/>
    <property type="match status" value="1"/>
</dbReference>
<comment type="caution">
    <text evidence="3">The sequence shown here is derived from an EMBL/GenBank/DDBJ whole genome shotgun (WGS) entry which is preliminary data.</text>
</comment>
<dbReference type="InterPro" id="IPR036396">
    <property type="entry name" value="Cyt_P450_sf"/>
</dbReference>
<dbReference type="RefSeq" id="WP_398709087.1">
    <property type="nucleotide sequence ID" value="NZ_JBIRUI010000005.1"/>
</dbReference>
<evidence type="ECO:0000256" key="1">
    <source>
        <dbReference type="ARBA" id="ARBA00010617"/>
    </source>
</evidence>
<dbReference type="Proteomes" id="UP001611339">
    <property type="component" value="Unassembled WGS sequence"/>
</dbReference>
<accession>A0ABW7U8K8</accession>
<keyword evidence="2" id="KW-0349">Heme</keyword>
<keyword evidence="2" id="KW-0479">Metal-binding</keyword>
<dbReference type="PANTHER" id="PTHR46696:SF4">
    <property type="entry name" value="BIOTIN BIOSYNTHESIS CYTOCHROME P450"/>
    <property type="match status" value="1"/>
</dbReference>
<keyword evidence="2" id="KW-0408">Iron</keyword>
<evidence type="ECO:0000313" key="3">
    <source>
        <dbReference type="EMBL" id="MFI1714580.1"/>
    </source>
</evidence>
<dbReference type="Gene3D" id="1.10.630.10">
    <property type="entry name" value="Cytochrome P450"/>
    <property type="match status" value="1"/>
</dbReference>
<sequence>MCHHQDCPKKMKLDHSVSPDDVDLEATDLTDSDLYAHGDPHSVWTAMRHRDPVRWQQVDEDRGFWSVTKFADVDLVLRDHTLFTSERGTMLFLLGKQDPAGGRQMAATDPPRHTRMREPLRRALTARNVEPYRDAVTAAVRRLLAPAVSGEPFDFARVMMALPMATASTMMGLPREDWDHLTRLTAMAVAPGDPDFAEPGGENATLQRAHRELFGYFHNVVRQRRRNPGDDLISLLMDTEVDGEKLDSGAVLSNCYGLILGANVTTPFVPTGAMAAIAGTPALELWRSDPSLFHSGVDEALRWSSPANHFMRYAVRDVELRGKRIRAGDAVVAWLGSANRDEEVFDAPFTFDVRRKPNRHMAFGSGPHYCVGHAVARMSLKILFTELFEGFDHFEIVGEVEHLHSNFVAGIKSMPMTMKARSDALDRYAALTPC</sequence>
<name>A0ABW7U8K8_9ACTN</name>
<dbReference type="PANTHER" id="PTHR46696">
    <property type="entry name" value="P450, PUTATIVE (EUROFUNG)-RELATED"/>
    <property type="match status" value="1"/>
</dbReference>
<dbReference type="InterPro" id="IPR002397">
    <property type="entry name" value="Cyt_P450_B"/>
</dbReference>
<dbReference type="InterPro" id="IPR001128">
    <property type="entry name" value="Cyt_P450"/>
</dbReference>
<keyword evidence="2" id="KW-0503">Monooxygenase</keyword>
<evidence type="ECO:0000256" key="2">
    <source>
        <dbReference type="RuleBase" id="RU000461"/>
    </source>
</evidence>